<dbReference type="EMBL" id="JAENIJ010000020">
    <property type="protein sequence ID" value="MBK1883337.1"/>
    <property type="molecule type" value="Genomic_DNA"/>
</dbReference>
<evidence type="ECO:0000256" key="1">
    <source>
        <dbReference type="SAM" id="Phobius"/>
    </source>
</evidence>
<sequence>MKSLQMEAEEGSRLRQVLVAALICGSIAILTCSLLLGWHYVPGFLGEWLGMIAGFISTPFLLEGSFALLGIFLVISLNSWRRHREGDEFVYLEQVDGPEVPANLPDSARWAVYTKAPLVGEEPSLLTRAEGTLAIGDHGATAELIAEMSESELRHPSVLALRRELARATGNHQAEQRLAREIEDLQTDPNHPPTL</sequence>
<name>A0A934S6X9_9BACT</name>
<gene>
    <name evidence="2" type="ORF">JIN85_12995</name>
</gene>
<feature type="transmembrane region" description="Helical" evidence="1">
    <location>
        <begin position="20"/>
        <end position="40"/>
    </location>
</feature>
<dbReference type="Proteomes" id="UP000603141">
    <property type="component" value="Unassembled WGS sequence"/>
</dbReference>
<keyword evidence="1" id="KW-0472">Membrane</keyword>
<dbReference type="AlphaFoldDB" id="A0A934S6X9"/>
<reference evidence="2" key="1">
    <citation type="submission" date="2021-01" db="EMBL/GenBank/DDBJ databases">
        <title>Modified the classification status of verrucomicrobia.</title>
        <authorList>
            <person name="Feng X."/>
        </authorList>
    </citation>
    <scope>NUCLEOTIDE SEQUENCE</scope>
    <source>
        <strain evidence="2">KCTC 22041</strain>
    </source>
</reference>
<keyword evidence="1" id="KW-0812">Transmembrane</keyword>
<evidence type="ECO:0000313" key="2">
    <source>
        <dbReference type="EMBL" id="MBK1883337.1"/>
    </source>
</evidence>
<accession>A0A934S6X9</accession>
<keyword evidence="1" id="KW-1133">Transmembrane helix</keyword>
<dbReference type="RefSeq" id="WP_200271385.1">
    <property type="nucleotide sequence ID" value="NZ_JAENIJ010000020.1"/>
</dbReference>
<feature type="transmembrane region" description="Helical" evidence="1">
    <location>
        <begin position="52"/>
        <end position="75"/>
    </location>
</feature>
<evidence type="ECO:0000313" key="3">
    <source>
        <dbReference type="Proteomes" id="UP000603141"/>
    </source>
</evidence>
<organism evidence="2 3">
    <name type="scientific">Luteolibacter pohnpeiensis</name>
    <dbReference type="NCBI Taxonomy" id="454153"/>
    <lineage>
        <taxon>Bacteria</taxon>
        <taxon>Pseudomonadati</taxon>
        <taxon>Verrucomicrobiota</taxon>
        <taxon>Verrucomicrobiia</taxon>
        <taxon>Verrucomicrobiales</taxon>
        <taxon>Verrucomicrobiaceae</taxon>
        <taxon>Luteolibacter</taxon>
    </lineage>
</organism>
<keyword evidence="3" id="KW-1185">Reference proteome</keyword>
<proteinExistence type="predicted"/>
<comment type="caution">
    <text evidence="2">The sequence shown here is derived from an EMBL/GenBank/DDBJ whole genome shotgun (WGS) entry which is preliminary data.</text>
</comment>
<protein>
    <submittedName>
        <fullName evidence="2">Uncharacterized protein</fullName>
    </submittedName>
</protein>